<evidence type="ECO:0000256" key="1">
    <source>
        <dbReference type="ARBA" id="ARBA00009683"/>
    </source>
</evidence>
<accession>A0ABQ5XXW0</accession>
<keyword evidence="5" id="KW-0949">S-adenosyl-L-methionine</keyword>
<dbReference type="Pfam" id="PF17327">
    <property type="entry name" value="AHL_synthase"/>
    <property type="match status" value="1"/>
</dbReference>
<evidence type="ECO:0000256" key="5">
    <source>
        <dbReference type="ARBA" id="ARBA00022691"/>
    </source>
</evidence>
<dbReference type="EC" id="2.3.1.184" evidence="2"/>
<evidence type="ECO:0000256" key="2">
    <source>
        <dbReference type="ARBA" id="ARBA00012340"/>
    </source>
</evidence>
<gene>
    <name evidence="8" type="primary">opaM</name>
    <name evidence="8" type="ORF">GCM10007906_07190</name>
</gene>
<sequence>MNFTSPLGVLSASSMPIEKKQRALINAVLTGFNSQERQSLFQSVTDYRRKQLIALFPEHRSKSYSVLFESMDYRDLVQRYPSTLSSYIAILEQVVAQCFIHWLEFWCECEIAAIKATSSKTESPNDNTKLPFEDSNYYGALIEHVEDTQLLVKTPTHLHAMSLSNAITLSNLELFVQGEKWYEMLPLLSLSQTGKHFILLKHPDGETLPTLVASALIQDWSTHETWLSYAPQFSNKHWHYCLPNHGHSELTRLQLFTPSALLKCYSLPEFDREFKLLLSDTKSVCEVLRLTVSGNTQQKLYFLYLAQKELMNVLHQAGYKVGFTIIEQPFMLNFYQSIDKNAYFHSGYCDLNNDGKDTYRGFWNFEMMVKAFSQTDFRAYKHAIREIRKQGSLARDEYV</sequence>
<reference evidence="9" key="1">
    <citation type="journal article" date="2019" name="Int. J. Syst. Evol. Microbiol.">
        <title>The Global Catalogue of Microorganisms (GCM) 10K type strain sequencing project: providing services to taxonomists for standard genome sequencing and annotation.</title>
        <authorList>
            <consortium name="The Broad Institute Genomics Platform"/>
            <consortium name="The Broad Institute Genome Sequencing Center for Infectious Disease"/>
            <person name="Wu L."/>
            <person name="Ma J."/>
        </authorList>
    </citation>
    <scope>NUCLEOTIDE SEQUENCE [LARGE SCALE GENOMIC DNA]</scope>
    <source>
        <strain evidence="9">NBRC 110633</strain>
    </source>
</reference>
<evidence type="ECO:0000256" key="3">
    <source>
        <dbReference type="ARBA" id="ARBA00022654"/>
    </source>
</evidence>
<keyword evidence="6" id="KW-0071">Autoinducer synthesis</keyword>
<dbReference type="RefSeq" id="WP_045400960.1">
    <property type="nucleotide sequence ID" value="NZ_BBLD01000034.1"/>
</dbReference>
<protein>
    <recommendedName>
        <fullName evidence="2">acyl-homoserine-lactone synthase</fullName>
        <ecNumber evidence="2">2.3.1.184</ecNumber>
    </recommendedName>
</protein>
<keyword evidence="9" id="KW-1185">Reference proteome</keyword>
<evidence type="ECO:0000313" key="8">
    <source>
        <dbReference type="EMBL" id="GLR03132.1"/>
    </source>
</evidence>
<evidence type="ECO:0000256" key="4">
    <source>
        <dbReference type="ARBA" id="ARBA00022679"/>
    </source>
</evidence>
<comment type="catalytic activity">
    <reaction evidence="7">
        <text>a fatty acyl-[ACP] + S-adenosyl-L-methionine = an N-acyl-L-homoserine lactone + S-methyl-5'-thioadenosine + holo-[ACP] + H(+)</text>
        <dbReference type="Rhea" id="RHEA:10096"/>
        <dbReference type="Rhea" id="RHEA-COMP:9685"/>
        <dbReference type="Rhea" id="RHEA-COMP:14125"/>
        <dbReference type="ChEBI" id="CHEBI:15378"/>
        <dbReference type="ChEBI" id="CHEBI:17509"/>
        <dbReference type="ChEBI" id="CHEBI:55474"/>
        <dbReference type="ChEBI" id="CHEBI:59789"/>
        <dbReference type="ChEBI" id="CHEBI:64479"/>
        <dbReference type="ChEBI" id="CHEBI:138651"/>
        <dbReference type="EC" id="2.3.1.184"/>
    </reaction>
</comment>
<dbReference type="EMBL" id="BSOE01000012">
    <property type="protein sequence ID" value="GLR03132.1"/>
    <property type="molecule type" value="Genomic_DNA"/>
</dbReference>
<keyword evidence="4" id="KW-0808">Transferase</keyword>
<dbReference type="Proteomes" id="UP001156669">
    <property type="component" value="Unassembled WGS sequence"/>
</dbReference>
<organism evidence="8 9">
    <name type="scientific">Vibrio hyugaensis</name>
    <dbReference type="NCBI Taxonomy" id="1534743"/>
    <lineage>
        <taxon>Bacteria</taxon>
        <taxon>Pseudomonadati</taxon>
        <taxon>Pseudomonadota</taxon>
        <taxon>Gammaproteobacteria</taxon>
        <taxon>Vibrionales</taxon>
        <taxon>Vibrionaceae</taxon>
        <taxon>Vibrio</taxon>
    </lineage>
</organism>
<proteinExistence type="inferred from homology"/>
<dbReference type="InterPro" id="IPR035304">
    <property type="entry name" value="AHL_synthase"/>
</dbReference>
<name>A0ABQ5XXW0_9VIBR</name>
<keyword evidence="3" id="KW-0673">Quorum sensing</keyword>
<evidence type="ECO:0000256" key="7">
    <source>
        <dbReference type="ARBA" id="ARBA00048576"/>
    </source>
</evidence>
<comment type="caution">
    <text evidence="8">The sequence shown here is derived from an EMBL/GenBank/DDBJ whole genome shotgun (WGS) entry which is preliminary data.</text>
</comment>
<evidence type="ECO:0000256" key="6">
    <source>
        <dbReference type="ARBA" id="ARBA00022929"/>
    </source>
</evidence>
<comment type="similarity">
    <text evidence="1">Belongs to the LuxM / VanM family.</text>
</comment>
<evidence type="ECO:0000313" key="9">
    <source>
        <dbReference type="Proteomes" id="UP001156669"/>
    </source>
</evidence>